<dbReference type="EMBL" id="BAAARY010000019">
    <property type="protein sequence ID" value="GAA2529945.1"/>
    <property type="molecule type" value="Genomic_DNA"/>
</dbReference>
<keyword evidence="1" id="KW-0472">Membrane</keyword>
<proteinExistence type="predicted"/>
<sequence length="384" mass="38665">MRRLTRAVLRRARAAVGPGRRGGSEHGAAAAIVAIVAGMGVMMGMGAVVIDVGRLYAEREQLLSGADAAARALAEQCVRTAADCGQNATAQGFANANANDGTAGVAAICGNGPNLSPGCPAPTNLTGCLGEAPADINYVEAHTETQIQGGGSILPGTFIKALTGGAYAGATVAACARAAWGPPARARGLSLTFSVCEWNDLTGDGLNLWPSGGGTPPASSERVVTFHTTKSLSGCPAGPSGWDAPGSFGWLDEDGTGLCEVTVDDDGSYGGDPGASASQNCRTALDSLHEDRVEIPIPIYDGVRGAGSNTEYHLAGFASFVLTGYRFPGASANSWLPGGTVCPNTHGGSTTYVCGYFTSGRLLPIGQIATSGANFGVVVVDLVG</sequence>
<name>A0ABP6B2L6_9ACTN</name>
<accession>A0ABP6B2L6</accession>
<keyword evidence="1" id="KW-1133">Transmembrane helix</keyword>
<evidence type="ECO:0000256" key="1">
    <source>
        <dbReference type="SAM" id="Phobius"/>
    </source>
</evidence>
<protein>
    <recommendedName>
        <fullName evidence="2">Putative Flp pilus-assembly TadG-like N-terminal domain-containing protein</fullName>
    </recommendedName>
</protein>
<dbReference type="InterPro" id="IPR028087">
    <property type="entry name" value="Tad_N"/>
</dbReference>
<evidence type="ECO:0000313" key="3">
    <source>
        <dbReference type="EMBL" id="GAA2529945.1"/>
    </source>
</evidence>
<dbReference type="Proteomes" id="UP001499978">
    <property type="component" value="Unassembled WGS sequence"/>
</dbReference>
<organism evidence="3 4">
    <name type="scientific">Pilimelia columellifera subsp. columellifera</name>
    <dbReference type="NCBI Taxonomy" id="706583"/>
    <lineage>
        <taxon>Bacteria</taxon>
        <taxon>Bacillati</taxon>
        <taxon>Actinomycetota</taxon>
        <taxon>Actinomycetes</taxon>
        <taxon>Micromonosporales</taxon>
        <taxon>Micromonosporaceae</taxon>
        <taxon>Pilimelia</taxon>
    </lineage>
</organism>
<comment type="caution">
    <text evidence="3">The sequence shown here is derived from an EMBL/GenBank/DDBJ whole genome shotgun (WGS) entry which is preliminary data.</text>
</comment>
<evidence type="ECO:0000313" key="4">
    <source>
        <dbReference type="Proteomes" id="UP001499978"/>
    </source>
</evidence>
<evidence type="ECO:0000259" key="2">
    <source>
        <dbReference type="Pfam" id="PF13400"/>
    </source>
</evidence>
<keyword evidence="1" id="KW-0812">Transmembrane</keyword>
<feature type="domain" description="Putative Flp pilus-assembly TadG-like N-terminal" evidence="2">
    <location>
        <begin position="29"/>
        <end position="72"/>
    </location>
</feature>
<dbReference type="RefSeq" id="WP_344173838.1">
    <property type="nucleotide sequence ID" value="NZ_BAAARY010000019.1"/>
</dbReference>
<dbReference type="Pfam" id="PF13400">
    <property type="entry name" value="Tad"/>
    <property type="match status" value="1"/>
</dbReference>
<gene>
    <name evidence="3" type="ORF">GCM10010201_31580</name>
</gene>
<reference evidence="4" key="1">
    <citation type="journal article" date="2019" name="Int. J. Syst. Evol. Microbiol.">
        <title>The Global Catalogue of Microorganisms (GCM) 10K type strain sequencing project: providing services to taxonomists for standard genome sequencing and annotation.</title>
        <authorList>
            <consortium name="The Broad Institute Genomics Platform"/>
            <consortium name="The Broad Institute Genome Sequencing Center for Infectious Disease"/>
            <person name="Wu L."/>
            <person name="Ma J."/>
        </authorList>
    </citation>
    <scope>NUCLEOTIDE SEQUENCE [LARGE SCALE GENOMIC DNA]</scope>
    <source>
        <strain evidence="4">JCM 3367</strain>
    </source>
</reference>
<feature type="transmembrane region" description="Helical" evidence="1">
    <location>
        <begin position="30"/>
        <end position="50"/>
    </location>
</feature>
<keyword evidence="4" id="KW-1185">Reference proteome</keyword>